<keyword evidence="3" id="KW-1185">Reference proteome</keyword>
<comment type="caution">
    <text evidence="2">The sequence shown here is derived from an EMBL/GenBank/DDBJ whole genome shotgun (WGS) entry which is preliminary data.</text>
</comment>
<feature type="compositionally biased region" description="Low complexity" evidence="1">
    <location>
        <begin position="268"/>
        <end position="282"/>
    </location>
</feature>
<evidence type="ECO:0000256" key="1">
    <source>
        <dbReference type="SAM" id="MobiDB-lite"/>
    </source>
</evidence>
<feature type="region of interest" description="Disordered" evidence="1">
    <location>
        <begin position="255"/>
        <end position="297"/>
    </location>
</feature>
<organism evidence="2 3">
    <name type="scientific">Dunaliella salina</name>
    <name type="common">Green alga</name>
    <name type="synonym">Protococcus salinus</name>
    <dbReference type="NCBI Taxonomy" id="3046"/>
    <lineage>
        <taxon>Eukaryota</taxon>
        <taxon>Viridiplantae</taxon>
        <taxon>Chlorophyta</taxon>
        <taxon>core chlorophytes</taxon>
        <taxon>Chlorophyceae</taxon>
        <taxon>CS clade</taxon>
        <taxon>Chlamydomonadales</taxon>
        <taxon>Dunaliellaceae</taxon>
        <taxon>Dunaliella</taxon>
    </lineage>
</organism>
<evidence type="ECO:0000313" key="2">
    <source>
        <dbReference type="EMBL" id="KAF5841533.1"/>
    </source>
</evidence>
<dbReference type="EMBL" id="MU069483">
    <property type="protein sequence ID" value="KAF5841533.1"/>
    <property type="molecule type" value="Genomic_DNA"/>
</dbReference>
<dbReference type="Proteomes" id="UP000815325">
    <property type="component" value="Unassembled WGS sequence"/>
</dbReference>
<feature type="region of interest" description="Disordered" evidence="1">
    <location>
        <begin position="74"/>
        <end position="152"/>
    </location>
</feature>
<feature type="compositionally biased region" description="Low complexity" evidence="1">
    <location>
        <begin position="197"/>
        <end position="209"/>
    </location>
</feature>
<sequence>PVVPQLDLSKVGFSSLPPSPTVASTRRAPPRRSSMLCYSSTSPMQLPASEYSERSVDHLLQDLGLDSEALGDVDGRCHSTRPDTPSLFPDSKRLTFRGGRRDNLPPFKLTPREVAASKEMHAKCGQEDAKQQPQHCGADGPKEPRRFEGKSSLDLSYEMLKEMGSAESPRTFLPQMLKEMHSVESPRTYLPQMTPNSKALKPSPSLSLSGCWPPENLSSGDRRAPPRTISFTAVPPEDPQAKPFFFQEEVSCPQAATEPCSSPPEQRGSQLKGSLLPKLGKPINPQDSRHSLPARTLQCSPLSNAQSLLPC</sequence>
<feature type="region of interest" description="Disordered" evidence="1">
    <location>
        <begin position="188"/>
        <end position="240"/>
    </location>
</feature>
<evidence type="ECO:0000313" key="3">
    <source>
        <dbReference type="Proteomes" id="UP000815325"/>
    </source>
</evidence>
<feature type="compositionally biased region" description="Basic and acidic residues" evidence="1">
    <location>
        <begin position="140"/>
        <end position="151"/>
    </location>
</feature>
<feature type="compositionally biased region" description="Basic and acidic residues" evidence="1">
    <location>
        <begin position="115"/>
        <end position="130"/>
    </location>
</feature>
<name>A0ABQ7H3V0_DUNSA</name>
<reference evidence="2" key="1">
    <citation type="submission" date="2017-08" db="EMBL/GenBank/DDBJ databases">
        <authorList>
            <person name="Polle J.E."/>
            <person name="Barry K."/>
            <person name="Cushman J."/>
            <person name="Schmutz J."/>
            <person name="Tran D."/>
            <person name="Hathwaick L.T."/>
            <person name="Yim W.C."/>
            <person name="Jenkins J."/>
            <person name="Mckie-Krisberg Z.M."/>
            <person name="Prochnik S."/>
            <person name="Lindquist E."/>
            <person name="Dockter R.B."/>
            <person name="Adam C."/>
            <person name="Molina H."/>
            <person name="Bunkerborg J."/>
            <person name="Jin E."/>
            <person name="Buchheim M."/>
            <person name="Magnuson J."/>
        </authorList>
    </citation>
    <scope>NUCLEOTIDE SEQUENCE</scope>
    <source>
        <strain evidence="2">CCAP 19/18</strain>
    </source>
</reference>
<feature type="compositionally biased region" description="Low complexity" evidence="1">
    <location>
        <begin position="21"/>
        <end position="34"/>
    </location>
</feature>
<gene>
    <name evidence="2" type="ORF">DUNSADRAFT_12461</name>
</gene>
<accession>A0ABQ7H3V0</accession>
<protein>
    <submittedName>
        <fullName evidence="2">Uncharacterized protein</fullName>
    </submittedName>
</protein>
<feature type="non-terminal residue" evidence="2">
    <location>
        <position position="1"/>
    </location>
</feature>
<proteinExistence type="predicted"/>
<feature type="region of interest" description="Disordered" evidence="1">
    <location>
        <begin position="1"/>
        <end position="34"/>
    </location>
</feature>